<keyword evidence="3" id="KW-1185">Reference proteome</keyword>
<protein>
    <submittedName>
        <fullName evidence="2">Uncharacterized protein</fullName>
    </submittedName>
</protein>
<comment type="caution">
    <text evidence="2">The sequence shown here is derived from an EMBL/GenBank/DDBJ whole genome shotgun (WGS) entry which is preliminary data.</text>
</comment>
<feature type="region of interest" description="Disordered" evidence="1">
    <location>
        <begin position="216"/>
        <end position="259"/>
    </location>
</feature>
<feature type="compositionally biased region" description="Polar residues" evidence="1">
    <location>
        <begin position="250"/>
        <end position="259"/>
    </location>
</feature>
<gene>
    <name evidence="2" type="ORF">B0A55_04348</name>
</gene>
<evidence type="ECO:0000313" key="2">
    <source>
        <dbReference type="EMBL" id="TKA77305.1"/>
    </source>
</evidence>
<organism evidence="2 3">
    <name type="scientific">Friedmanniomyces simplex</name>
    <dbReference type="NCBI Taxonomy" id="329884"/>
    <lineage>
        <taxon>Eukaryota</taxon>
        <taxon>Fungi</taxon>
        <taxon>Dikarya</taxon>
        <taxon>Ascomycota</taxon>
        <taxon>Pezizomycotina</taxon>
        <taxon>Dothideomycetes</taxon>
        <taxon>Dothideomycetidae</taxon>
        <taxon>Mycosphaerellales</taxon>
        <taxon>Teratosphaeriaceae</taxon>
        <taxon>Friedmanniomyces</taxon>
    </lineage>
</organism>
<dbReference type="EMBL" id="NAJQ01000141">
    <property type="protein sequence ID" value="TKA77305.1"/>
    <property type="molecule type" value="Genomic_DNA"/>
</dbReference>
<dbReference type="Proteomes" id="UP000309340">
    <property type="component" value="Unassembled WGS sequence"/>
</dbReference>
<sequence>MQHDTIRCLVGWPTDSEQDRLVRVDALDAARASVDKTIILEREGMKQRPGTLELMHRPRDWTRLWLRFDDATLNTAWSTLDVTPSQYWHYPTRTFDLTKARLEKYRRDKQGVAARTGSVFGLPIHGAIALKNKQGLQVTISFCQRNASLEGGITYDVTPYDAKMFKSPDQRMLDRNMGTTHGLKLPDGSSFEVALSAEEISEHMVAHLAVTLSNSEPRSREASVLRGSSRRRNPLDLIRKSRGGNAVAKDTQSIASNAR</sequence>
<name>A0A4U0XQU0_9PEZI</name>
<accession>A0A4U0XQU0</accession>
<dbReference type="AlphaFoldDB" id="A0A4U0XQU0"/>
<evidence type="ECO:0000256" key="1">
    <source>
        <dbReference type="SAM" id="MobiDB-lite"/>
    </source>
</evidence>
<proteinExistence type="predicted"/>
<reference evidence="2 3" key="1">
    <citation type="submission" date="2017-03" db="EMBL/GenBank/DDBJ databases">
        <title>Genomes of endolithic fungi from Antarctica.</title>
        <authorList>
            <person name="Coleine C."/>
            <person name="Masonjones S."/>
            <person name="Stajich J.E."/>
        </authorList>
    </citation>
    <scope>NUCLEOTIDE SEQUENCE [LARGE SCALE GENOMIC DNA]</scope>
    <source>
        <strain evidence="2 3">CCFEE 5184</strain>
    </source>
</reference>
<evidence type="ECO:0000313" key="3">
    <source>
        <dbReference type="Proteomes" id="UP000309340"/>
    </source>
</evidence>